<feature type="domain" description="Cytochrome C biogenesis protein transmembrane" evidence="7">
    <location>
        <begin position="6"/>
        <end position="212"/>
    </location>
</feature>
<comment type="subcellular location">
    <subcellularLocation>
        <location evidence="1">Membrane</location>
        <topology evidence="1">Multi-pass membrane protein</topology>
    </subcellularLocation>
</comment>
<dbReference type="Pfam" id="PF02683">
    <property type="entry name" value="DsbD_TM"/>
    <property type="match status" value="1"/>
</dbReference>
<name>A0A1B1Z4W4_9BACL</name>
<reference evidence="8 9" key="1">
    <citation type="submission" date="2016-08" db="EMBL/GenBank/DDBJ databases">
        <title>Complete genome sequence of Fictibacillus arsenicus G25-54, a strain with toxicity to nematodes and a potential arsenic-resistance activity.</title>
        <authorList>
            <person name="Zheng Z."/>
        </authorList>
    </citation>
    <scope>NUCLEOTIDE SEQUENCE [LARGE SCALE GENOMIC DNA]</scope>
    <source>
        <strain evidence="8 9">G25-54</strain>
    </source>
</reference>
<feature type="transmembrane region" description="Helical" evidence="6">
    <location>
        <begin position="87"/>
        <end position="107"/>
    </location>
</feature>
<dbReference type="InterPro" id="IPR003834">
    <property type="entry name" value="Cyt_c_assmbl_TM_dom"/>
</dbReference>
<dbReference type="Proteomes" id="UP000077412">
    <property type="component" value="Chromosome"/>
</dbReference>
<gene>
    <name evidence="8" type="ORF">ABE41_010470</name>
</gene>
<evidence type="ECO:0000313" key="8">
    <source>
        <dbReference type="EMBL" id="ANX12434.1"/>
    </source>
</evidence>
<feature type="transmembrane region" description="Helical" evidence="6">
    <location>
        <begin position="6"/>
        <end position="32"/>
    </location>
</feature>
<evidence type="ECO:0000313" key="9">
    <source>
        <dbReference type="Proteomes" id="UP000077412"/>
    </source>
</evidence>
<dbReference type="RefSeq" id="WP_066289794.1">
    <property type="nucleotide sequence ID" value="NZ_CP016761.1"/>
</dbReference>
<accession>A0A1B1Z4W4</accession>
<keyword evidence="9" id="KW-1185">Reference proteome</keyword>
<dbReference type="GO" id="GO:0016020">
    <property type="term" value="C:membrane"/>
    <property type="evidence" value="ECO:0007669"/>
    <property type="project" value="UniProtKB-SubCell"/>
</dbReference>
<dbReference type="GO" id="GO:0017004">
    <property type="term" value="P:cytochrome complex assembly"/>
    <property type="evidence" value="ECO:0007669"/>
    <property type="project" value="InterPro"/>
</dbReference>
<evidence type="ECO:0000256" key="4">
    <source>
        <dbReference type="ARBA" id="ARBA00022989"/>
    </source>
</evidence>
<feature type="transmembrane region" description="Helical" evidence="6">
    <location>
        <begin position="53"/>
        <end position="81"/>
    </location>
</feature>
<dbReference type="InterPro" id="IPR051790">
    <property type="entry name" value="Cytochrome_c-biogenesis_DsbD"/>
</dbReference>
<dbReference type="KEGG" id="far:ABE41_010470"/>
<keyword evidence="3 6" id="KW-0812">Transmembrane</keyword>
<evidence type="ECO:0000256" key="6">
    <source>
        <dbReference type="SAM" id="Phobius"/>
    </source>
</evidence>
<feature type="transmembrane region" description="Helical" evidence="6">
    <location>
        <begin position="197"/>
        <end position="217"/>
    </location>
</feature>
<dbReference type="STRING" id="255247.ABE41_010470"/>
<keyword evidence="5 6" id="KW-0472">Membrane</keyword>
<dbReference type="EMBL" id="CP016761">
    <property type="protein sequence ID" value="ANX12434.1"/>
    <property type="molecule type" value="Genomic_DNA"/>
</dbReference>
<evidence type="ECO:0000256" key="1">
    <source>
        <dbReference type="ARBA" id="ARBA00004141"/>
    </source>
</evidence>
<evidence type="ECO:0000256" key="3">
    <source>
        <dbReference type="ARBA" id="ARBA00022692"/>
    </source>
</evidence>
<comment type="similarity">
    <text evidence="2">Belongs to the DsbD family.</text>
</comment>
<evidence type="ECO:0000256" key="2">
    <source>
        <dbReference type="ARBA" id="ARBA00006143"/>
    </source>
</evidence>
<evidence type="ECO:0000259" key="7">
    <source>
        <dbReference type="Pfam" id="PF02683"/>
    </source>
</evidence>
<keyword evidence="4 6" id="KW-1133">Transmembrane helix</keyword>
<proteinExistence type="inferred from homology"/>
<feature type="transmembrane region" description="Helical" evidence="6">
    <location>
        <begin position="163"/>
        <end position="185"/>
    </location>
</feature>
<protein>
    <submittedName>
        <fullName evidence="8">Cytochrome C biogenesis protein CcdA</fullName>
    </submittedName>
</protein>
<dbReference type="OrthoDB" id="9803065at2"/>
<feature type="transmembrane region" description="Helical" evidence="6">
    <location>
        <begin position="127"/>
        <end position="157"/>
    </location>
</feature>
<organism evidence="8 9">
    <name type="scientific">Fictibacillus arsenicus</name>
    <dbReference type="NCBI Taxonomy" id="255247"/>
    <lineage>
        <taxon>Bacteria</taxon>
        <taxon>Bacillati</taxon>
        <taxon>Bacillota</taxon>
        <taxon>Bacilli</taxon>
        <taxon>Bacillales</taxon>
        <taxon>Fictibacillaceae</taxon>
        <taxon>Fictibacillus</taxon>
    </lineage>
</organism>
<dbReference type="PANTHER" id="PTHR31272">
    <property type="entry name" value="CYTOCHROME C-TYPE BIOGENESIS PROTEIN HI_1454-RELATED"/>
    <property type="match status" value="1"/>
</dbReference>
<dbReference type="PANTHER" id="PTHR31272:SF4">
    <property type="entry name" value="CYTOCHROME C-TYPE BIOGENESIS PROTEIN HI_1454-RELATED"/>
    <property type="match status" value="1"/>
</dbReference>
<evidence type="ECO:0000256" key="5">
    <source>
        <dbReference type="ARBA" id="ARBA00023136"/>
    </source>
</evidence>
<sequence>MTDLNIWLAFAAGLLSFISPCCLPLYPAFLSYITGISVQELKEEQAMLRKRALLHTAFFLLGFSIIFIVLGLSTTIIGEIFVEYQSLLRQIGAIIIVFFGLVVMGFISPEFLMKDKKMKFQSRPTGYLGSVLIGIGFAAGWTPCMGPILAGVIALGVSNPAASLTYMIAYVLGFAVPFFVLSFFLDKLKSIKKFNRQFMKIGGSLMVIMGVLLYFNWMTQLTSFLINRVFGGFQGF</sequence>
<dbReference type="AlphaFoldDB" id="A0A1B1Z4W4"/>